<proteinExistence type="predicted"/>
<feature type="signal peptide" evidence="2">
    <location>
        <begin position="1"/>
        <end position="26"/>
    </location>
</feature>
<organism evidence="3 4">
    <name type="scientific">Colocasia esculenta</name>
    <name type="common">Wild taro</name>
    <name type="synonym">Arum esculentum</name>
    <dbReference type="NCBI Taxonomy" id="4460"/>
    <lineage>
        <taxon>Eukaryota</taxon>
        <taxon>Viridiplantae</taxon>
        <taxon>Streptophyta</taxon>
        <taxon>Embryophyta</taxon>
        <taxon>Tracheophyta</taxon>
        <taxon>Spermatophyta</taxon>
        <taxon>Magnoliopsida</taxon>
        <taxon>Liliopsida</taxon>
        <taxon>Araceae</taxon>
        <taxon>Aroideae</taxon>
        <taxon>Colocasieae</taxon>
        <taxon>Colocasia</taxon>
    </lineage>
</organism>
<keyword evidence="2" id="KW-0732">Signal</keyword>
<feature type="chain" id="PRO_5032821519" description="Secreted protein" evidence="2">
    <location>
        <begin position="27"/>
        <end position="61"/>
    </location>
</feature>
<sequence length="61" mass="6586">MAKYSKTSSPAVPLLLLVLYVRGTHSYVHCGSPDDESGKQVDVKPTAQRAPGPGRRVIRPP</sequence>
<name>A0A843V7A6_COLES</name>
<dbReference type="AlphaFoldDB" id="A0A843V7A6"/>
<feature type="region of interest" description="Disordered" evidence="1">
    <location>
        <begin position="30"/>
        <end position="61"/>
    </location>
</feature>
<accession>A0A843V7A6</accession>
<gene>
    <name evidence="3" type="ORF">Taro_024833</name>
</gene>
<keyword evidence="4" id="KW-1185">Reference proteome</keyword>
<evidence type="ECO:0000313" key="4">
    <source>
        <dbReference type="Proteomes" id="UP000652761"/>
    </source>
</evidence>
<evidence type="ECO:0008006" key="5">
    <source>
        <dbReference type="Google" id="ProtNLM"/>
    </source>
</evidence>
<dbReference type="Proteomes" id="UP000652761">
    <property type="component" value="Unassembled WGS sequence"/>
</dbReference>
<evidence type="ECO:0000256" key="2">
    <source>
        <dbReference type="SAM" id="SignalP"/>
    </source>
</evidence>
<reference evidence="3" key="1">
    <citation type="submission" date="2017-07" db="EMBL/GenBank/DDBJ databases">
        <title>Taro Niue Genome Assembly and Annotation.</title>
        <authorList>
            <person name="Atibalentja N."/>
            <person name="Keating K."/>
            <person name="Fields C.J."/>
        </authorList>
    </citation>
    <scope>NUCLEOTIDE SEQUENCE</scope>
    <source>
        <strain evidence="3">Niue_2</strain>
        <tissue evidence="3">Leaf</tissue>
    </source>
</reference>
<dbReference type="EMBL" id="NMUH01001423">
    <property type="protein sequence ID" value="MQL92201.1"/>
    <property type="molecule type" value="Genomic_DNA"/>
</dbReference>
<protein>
    <recommendedName>
        <fullName evidence="5">Secreted protein</fullName>
    </recommendedName>
</protein>
<evidence type="ECO:0000313" key="3">
    <source>
        <dbReference type="EMBL" id="MQL92201.1"/>
    </source>
</evidence>
<evidence type="ECO:0000256" key="1">
    <source>
        <dbReference type="SAM" id="MobiDB-lite"/>
    </source>
</evidence>
<comment type="caution">
    <text evidence="3">The sequence shown here is derived from an EMBL/GenBank/DDBJ whole genome shotgun (WGS) entry which is preliminary data.</text>
</comment>